<proteinExistence type="predicted"/>
<dbReference type="RefSeq" id="WP_131583535.1">
    <property type="nucleotide sequence ID" value="NZ_SJZJ01000014.1"/>
</dbReference>
<sequence length="72" mass="7717">MFTLLTLATKSNWDGDADKVTAGWIGALVLGLLIVATVLLLWSFTRQLKKVRSADAAGVYGTDEDTSTDDQA</sequence>
<evidence type="ECO:0000256" key="1">
    <source>
        <dbReference type="SAM" id="Phobius"/>
    </source>
</evidence>
<keyword evidence="1" id="KW-0812">Transmembrane</keyword>
<feature type="transmembrane region" description="Helical" evidence="1">
    <location>
        <begin position="20"/>
        <end position="42"/>
    </location>
</feature>
<gene>
    <name evidence="2" type="ORF">EPD65_09685</name>
</gene>
<reference evidence="2 3" key="1">
    <citation type="submission" date="2019-03" db="EMBL/GenBank/DDBJ databases">
        <authorList>
            <person name="Kim M.K.M."/>
        </authorList>
    </citation>
    <scope>NUCLEOTIDE SEQUENCE [LARGE SCALE GENOMIC DNA]</scope>
    <source>
        <strain evidence="2 3">18JY15-6</strain>
    </source>
</reference>
<name>A0A4R1C311_9ACTN</name>
<evidence type="ECO:0000313" key="3">
    <source>
        <dbReference type="Proteomes" id="UP000295453"/>
    </source>
</evidence>
<organism evidence="2 3">
    <name type="scientific">Nocardioides jejuensis</name>
    <dbReference type="NCBI Taxonomy" id="2502782"/>
    <lineage>
        <taxon>Bacteria</taxon>
        <taxon>Bacillati</taxon>
        <taxon>Actinomycetota</taxon>
        <taxon>Actinomycetes</taxon>
        <taxon>Propionibacteriales</taxon>
        <taxon>Nocardioidaceae</taxon>
        <taxon>Nocardioides</taxon>
    </lineage>
</organism>
<accession>A0A4R1C311</accession>
<dbReference type="EMBL" id="SJZJ01000014">
    <property type="protein sequence ID" value="TCJ24156.1"/>
    <property type="molecule type" value="Genomic_DNA"/>
</dbReference>
<dbReference type="AlphaFoldDB" id="A0A4R1C311"/>
<protein>
    <submittedName>
        <fullName evidence="2">Uncharacterized protein</fullName>
    </submittedName>
</protein>
<comment type="caution">
    <text evidence="2">The sequence shown here is derived from an EMBL/GenBank/DDBJ whole genome shotgun (WGS) entry which is preliminary data.</text>
</comment>
<dbReference type="Proteomes" id="UP000295453">
    <property type="component" value="Unassembled WGS sequence"/>
</dbReference>
<keyword evidence="1" id="KW-1133">Transmembrane helix</keyword>
<keyword evidence="3" id="KW-1185">Reference proteome</keyword>
<evidence type="ECO:0000313" key="2">
    <source>
        <dbReference type="EMBL" id="TCJ24156.1"/>
    </source>
</evidence>
<keyword evidence="1" id="KW-0472">Membrane</keyword>